<name>A0A2P8CZ15_9ACTN</name>
<keyword evidence="3" id="KW-1185">Reference proteome</keyword>
<gene>
    <name evidence="2" type="ORF">CLV63_12340</name>
</gene>
<dbReference type="PANTHER" id="PTHR38011">
    <property type="entry name" value="DIHYDROFOLATE REDUCTASE FAMILY PROTEIN (AFU_ORTHOLOGUE AFUA_8G06820)"/>
    <property type="match status" value="1"/>
</dbReference>
<feature type="domain" description="Bacterial bifunctional deaminase-reductase C-terminal" evidence="1">
    <location>
        <begin position="3"/>
        <end position="176"/>
    </location>
</feature>
<dbReference type="SUPFAM" id="SSF53597">
    <property type="entry name" value="Dihydrofolate reductase-like"/>
    <property type="match status" value="1"/>
</dbReference>
<sequence length="186" mass="20584">MRRVIATTLMSLDGVIDHPEQWAFDSMSEQVQQANYDQLFASDALLLGRETYVGFAETWPSMRDDEAGFGERMNSITTYVVSTTLEKAEWNNATIISENVAEEVAKLKELPGEDILIYGVGRLAYSLLDAGVLDELRIWVHPVLFGSATTEGMITREGPKTALELAGTRTLDTGIVIHTYTPKKPA</sequence>
<protein>
    <submittedName>
        <fullName evidence="2">Dihydrofolate reductase</fullName>
    </submittedName>
</protein>
<accession>A0A2P8CZ15</accession>
<dbReference type="AlphaFoldDB" id="A0A2P8CZ15"/>
<dbReference type="OrthoDB" id="3471694at2"/>
<dbReference type="PANTHER" id="PTHR38011:SF11">
    <property type="entry name" value="2,5-DIAMINO-6-RIBOSYLAMINO-4(3H)-PYRIMIDINONE 5'-PHOSPHATE REDUCTASE"/>
    <property type="match status" value="1"/>
</dbReference>
<dbReference type="RefSeq" id="WP_106585898.1">
    <property type="nucleotide sequence ID" value="NZ_PYGA01000023.1"/>
</dbReference>
<dbReference type="Proteomes" id="UP000240542">
    <property type="component" value="Unassembled WGS sequence"/>
</dbReference>
<organism evidence="2 3">
    <name type="scientific">Murinocardiopsis flavida</name>
    <dbReference type="NCBI Taxonomy" id="645275"/>
    <lineage>
        <taxon>Bacteria</taxon>
        <taxon>Bacillati</taxon>
        <taxon>Actinomycetota</taxon>
        <taxon>Actinomycetes</taxon>
        <taxon>Streptosporangiales</taxon>
        <taxon>Nocardiopsidaceae</taxon>
        <taxon>Murinocardiopsis</taxon>
    </lineage>
</organism>
<evidence type="ECO:0000313" key="3">
    <source>
        <dbReference type="Proteomes" id="UP000240542"/>
    </source>
</evidence>
<dbReference type="GO" id="GO:0008703">
    <property type="term" value="F:5-amino-6-(5-phosphoribosylamino)uracil reductase activity"/>
    <property type="evidence" value="ECO:0007669"/>
    <property type="project" value="InterPro"/>
</dbReference>
<proteinExistence type="predicted"/>
<reference evidence="2 3" key="1">
    <citation type="submission" date="2018-03" db="EMBL/GenBank/DDBJ databases">
        <title>Genomic Encyclopedia of Archaeal and Bacterial Type Strains, Phase II (KMG-II): from individual species to whole genera.</title>
        <authorList>
            <person name="Goeker M."/>
        </authorList>
    </citation>
    <scope>NUCLEOTIDE SEQUENCE [LARGE SCALE GENOMIC DNA]</scope>
    <source>
        <strain evidence="2 3">DSM 45312</strain>
    </source>
</reference>
<dbReference type="GO" id="GO:0009231">
    <property type="term" value="P:riboflavin biosynthetic process"/>
    <property type="evidence" value="ECO:0007669"/>
    <property type="project" value="InterPro"/>
</dbReference>
<dbReference type="Pfam" id="PF01872">
    <property type="entry name" value="RibD_C"/>
    <property type="match status" value="1"/>
</dbReference>
<evidence type="ECO:0000259" key="1">
    <source>
        <dbReference type="Pfam" id="PF01872"/>
    </source>
</evidence>
<evidence type="ECO:0000313" key="2">
    <source>
        <dbReference type="EMBL" id="PSK90211.1"/>
    </source>
</evidence>
<dbReference type="Gene3D" id="3.40.430.10">
    <property type="entry name" value="Dihydrofolate Reductase, subunit A"/>
    <property type="match status" value="1"/>
</dbReference>
<dbReference type="InterPro" id="IPR050765">
    <property type="entry name" value="Riboflavin_Biosynth_HTPR"/>
</dbReference>
<dbReference type="InterPro" id="IPR024072">
    <property type="entry name" value="DHFR-like_dom_sf"/>
</dbReference>
<dbReference type="EMBL" id="PYGA01000023">
    <property type="protein sequence ID" value="PSK90211.1"/>
    <property type="molecule type" value="Genomic_DNA"/>
</dbReference>
<comment type="caution">
    <text evidence="2">The sequence shown here is derived from an EMBL/GenBank/DDBJ whole genome shotgun (WGS) entry which is preliminary data.</text>
</comment>
<dbReference type="InterPro" id="IPR002734">
    <property type="entry name" value="RibDG_C"/>
</dbReference>